<evidence type="ECO:0000256" key="1">
    <source>
        <dbReference type="SAM" id="MobiDB-lite"/>
    </source>
</evidence>
<keyword evidence="4" id="KW-1185">Reference proteome</keyword>
<evidence type="ECO:0000256" key="2">
    <source>
        <dbReference type="SAM" id="Phobius"/>
    </source>
</evidence>
<feature type="transmembrane region" description="Helical" evidence="2">
    <location>
        <begin position="144"/>
        <end position="167"/>
    </location>
</feature>
<feature type="transmembrane region" description="Helical" evidence="2">
    <location>
        <begin position="224"/>
        <end position="245"/>
    </location>
</feature>
<dbReference type="RefSeq" id="WP_184998278.1">
    <property type="nucleotide sequence ID" value="NZ_BOMK01000070.1"/>
</dbReference>
<feature type="compositionally biased region" description="Low complexity" evidence="1">
    <location>
        <begin position="367"/>
        <end position="383"/>
    </location>
</feature>
<accession>A0A7W7MU92</accession>
<organism evidence="3 4">
    <name type="scientific">Actinoplanes digitatis</name>
    <dbReference type="NCBI Taxonomy" id="1868"/>
    <lineage>
        <taxon>Bacteria</taxon>
        <taxon>Bacillati</taxon>
        <taxon>Actinomycetota</taxon>
        <taxon>Actinomycetes</taxon>
        <taxon>Micromonosporales</taxon>
        <taxon>Micromonosporaceae</taxon>
        <taxon>Actinoplanes</taxon>
    </lineage>
</organism>
<feature type="transmembrane region" description="Helical" evidence="2">
    <location>
        <begin position="193"/>
        <end position="217"/>
    </location>
</feature>
<feature type="compositionally biased region" description="Low complexity" evidence="1">
    <location>
        <begin position="518"/>
        <end position="536"/>
    </location>
</feature>
<feature type="transmembrane region" description="Helical" evidence="2">
    <location>
        <begin position="82"/>
        <end position="103"/>
    </location>
</feature>
<dbReference type="Proteomes" id="UP000578112">
    <property type="component" value="Unassembled WGS sequence"/>
</dbReference>
<keyword evidence="2" id="KW-0812">Transmembrane</keyword>
<protein>
    <submittedName>
        <fullName evidence="3">Uncharacterized protein</fullName>
    </submittedName>
</protein>
<keyword evidence="2" id="KW-1133">Transmembrane helix</keyword>
<comment type="caution">
    <text evidence="3">The sequence shown here is derived from an EMBL/GenBank/DDBJ whole genome shotgun (WGS) entry which is preliminary data.</text>
</comment>
<feature type="compositionally biased region" description="Low complexity" evidence="1">
    <location>
        <begin position="311"/>
        <end position="329"/>
    </location>
</feature>
<feature type="transmembrane region" description="Helical" evidence="2">
    <location>
        <begin position="257"/>
        <end position="280"/>
    </location>
</feature>
<evidence type="ECO:0000313" key="3">
    <source>
        <dbReference type="EMBL" id="MBB4767228.1"/>
    </source>
</evidence>
<proteinExistence type="predicted"/>
<feature type="transmembrane region" description="Helical" evidence="2">
    <location>
        <begin position="46"/>
        <end position="70"/>
    </location>
</feature>
<feature type="compositionally biased region" description="Low complexity" evidence="1">
    <location>
        <begin position="444"/>
        <end position="455"/>
    </location>
</feature>
<name>A0A7W7MU92_9ACTN</name>
<feature type="transmembrane region" description="Helical" evidence="2">
    <location>
        <begin position="115"/>
        <end position="137"/>
    </location>
</feature>
<reference evidence="3 4" key="1">
    <citation type="submission" date="2020-08" db="EMBL/GenBank/DDBJ databases">
        <title>Sequencing the genomes of 1000 actinobacteria strains.</title>
        <authorList>
            <person name="Klenk H.-P."/>
        </authorList>
    </citation>
    <scope>NUCLEOTIDE SEQUENCE [LARGE SCALE GENOMIC DNA]</scope>
    <source>
        <strain evidence="3 4">DSM 43149</strain>
    </source>
</reference>
<evidence type="ECO:0000313" key="4">
    <source>
        <dbReference type="Proteomes" id="UP000578112"/>
    </source>
</evidence>
<sequence length="587" mass="57501">MAEKGWTVQVATAAGVAAGTGAAQLGLGYGLGVVVWPVIPSADDSVWLGSLGWATWIAANATVFGAVIAGRLGRATGGAWRLALATSAAVGALLTVALIALPARSAVRVDTFSPQTIAGGYAVAGVLLGLVIAYWAIASRPVAANLIATAAWLWSLAAAAVVVSIAWHRPSATYLSSWQFAAPDSIDAMFGTIYWPSALLSLLAALIIGVIGALPAVLRGDLGVGAATSGAVGPLLVAASFFVLAPQLTGALGPLESAYLIAPYAVLAGLAGSALTVAIGQGRANRRAARPAPVGPRALGAGAGAGSTPERAVPTPRSSSRAAATAAPAANPPAAPEGRTRPSLLGRLRRSSAARDGAGEPGVVTGRAKAPAAAQAPAQRSPANGQEMAAGAPATARTKRGRAGSGKPAPAAPSAPPTPSVTKPASPRGKAPVAQPGPAATESGARNGAPAAPGGSDARSTVKPPPTAPQVAKINPPRSGESSPEAAKRAGGPPKPGGNSTPGPADDASSDKTPPAGKTPAKSTKSTPAKSAAPAAPQTPGKSEPGGAATNSAPAGPLWVDDEPSTAEPKRRGLRRFGRRSGDDTSA</sequence>
<feature type="region of interest" description="Disordered" evidence="1">
    <location>
        <begin position="286"/>
        <end position="587"/>
    </location>
</feature>
<feature type="compositionally biased region" description="Low complexity" evidence="1">
    <location>
        <begin position="290"/>
        <end position="300"/>
    </location>
</feature>
<feature type="compositionally biased region" description="Pro residues" evidence="1">
    <location>
        <begin position="410"/>
        <end position="419"/>
    </location>
</feature>
<dbReference type="EMBL" id="JACHNH010000001">
    <property type="protein sequence ID" value="MBB4767228.1"/>
    <property type="molecule type" value="Genomic_DNA"/>
</dbReference>
<gene>
    <name evidence="3" type="ORF">BJ971_007784</name>
</gene>
<dbReference type="AlphaFoldDB" id="A0A7W7MU92"/>
<keyword evidence="2" id="KW-0472">Membrane</keyword>